<keyword evidence="1" id="KW-1133">Transmembrane helix</keyword>
<organism evidence="2 3">
    <name type="scientific">Listeria kieliensis</name>
    <dbReference type="NCBI Taxonomy" id="1621700"/>
    <lineage>
        <taxon>Bacteria</taxon>
        <taxon>Bacillati</taxon>
        <taxon>Bacillota</taxon>
        <taxon>Bacilli</taxon>
        <taxon>Bacillales</taxon>
        <taxon>Listeriaceae</taxon>
        <taxon>Listeria</taxon>
    </lineage>
</organism>
<gene>
    <name evidence="2" type="ORF">UR08_00445</name>
</gene>
<keyword evidence="1" id="KW-0812">Transmembrane</keyword>
<keyword evidence="3" id="KW-1185">Reference proteome</keyword>
<dbReference type="AlphaFoldDB" id="A0A3D8TSW1"/>
<evidence type="ECO:0000313" key="3">
    <source>
        <dbReference type="Proteomes" id="UP000257055"/>
    </source>
</evidence>
<protein>
    <submittedName>
        <fullName evidence="2">Uncharacterized protein</fullName>
    </submittedName>
</protein>
<dbReference type="EMBL" id="LARY01000001">
    <property type="protein sequence ID" value="RDX02051.1"/>
    <property type="molecule type" value="Genomic_DNA"/>
</dbReference>
<keyword evidence="1" id="KW-0472">Membrane</keyword>
<accession>A0A3D8TSW1</accession>
<name>A0A3D8TSW1_9LIST</name>
<comment type="caution">
    <text evidence="2">The sequence shown here is derived from an EMBL/GenBank/DDBJ whole genome shotgun (WGS) entry which is preliminary data.</text>
</comment>
<sequence>MNLQTALKLFFTGLFLLFVLQLISYLNWLLIDQGVMDGVLDKYLLLKTPLIIIPLLFFIPILLKILNYYFPNDN</sequence>
<evidence type="ECO:0000313" key="2">
    <source>
        <dbReference type="EMBL" id="RDX02051.1"/>
    </source>
</evidence>
<proteinExistence type="predicted"/>
<dbReference type="RefSeq" id="WP_115751712.1">
    <property type="nucleotide sequence ID" value="NZ_LARY01000001.1"/>
</dbReference>
<reference evidence="3" key="1">
    <citation type="submission" date="2015-04" db="EMBL/GenBank/DDBJ databases">
        <authorList>
            <person name="Schardt J."/>
            <person name="Mueller-Herbst S."/>
            <person name="Scherer S."/>
            <person name="Huptas C."/>
        </authorList>
    </citation>
    <scope>NUCLEOTIDE SEQUENCE [LARGE SCALE GENOMIC DNA]</scope>
    <source>
        <strain evidence="3">Kiel-L1</strain>
    </source>
</reference>
<evidence type="ECO:0000256" key="1">
    <source>
        <dbReference type="SAM" id="Phobius"/>
    </source>
</evidence>
<feature type="transmembrane region" description="Helical" evidence="1">
    <location>
        <begin position="51"/>
        <end position="70"/>
    </location>
</feature>
<feature type="transmembrane region" description="Helical" evidence="1">
    <location>
        <begin position="9"/>
        <end position="31"/>
    </location>
</feature>
<dbReference type="Proteomes" id="UP000257055">
    <property type="component" value="Unassembled WGS sequence"/>
</dbReference>